<keyword evidence="8" id="KW-0132">Cell division</keyword>
<evidence type="ECO:0000256" key="10">
    <source>
        <dbReference type="ARBA" id="ARBA00022691"/>
    </source>
</evidence>
<dbReference type="InterPro" id="IPR000313">
    <property type="entry name" value="PWWP_dom"/>
</dbReference>
<dbReference type="PANTHER" id="PTHR23068">
    <property type="entry name" value="DNA CYTOSINE-5- -METHYLTRANSFERASE 3-RELATED"/>
    <property type="match status" value="1"/>
</dbReference>
<feature type="active site" evidence="20">
    <location>
        <position position="1357"/>
    </location>
</feature>
<evidence type="ECO:0000256" key="20">
    <source>
        <dbReference type="PROSITE-ProRule" id="PRU01016"/>
    </source>
</evidence>
<evidence type="ECO:0000256" key="18">
    <source>
        <dbReference type="ARBA" id="ARBA00023242"/>
    </source>
</evidence>
<dbReference type="PROSITE" id="PS00094">
    <property type="entry name" value="C5_MTASE_1"/>
    <property type="match status" value="1"/>
</dbReference>
<keyword evidence="5" id="KW-0963">Cytoplasm</keyword>
<keyword evidence="9 20" id="KW-0808">Transferase</keyword>
<dbReference type="InterPro" id="IPR040552">
    <property type="entry name" value="DNMT3_ADD_GATA1-like"/>
</dbReference>
<sequence>MFSLHFNRLGKMAVNVSLTSENNYNQFELLSWLNESLQTKFNKVEQICSGAAFCQLMDWLFPGSVKLERVNFQAQTEVEFIHNYSLLQASFRHTGITKSLSVEELISRNSENSFMFLKWFKLFFEANYHGQKYNALEARKGQVILPAMCAPDSPRITKVINSPHPVETTGSESDTDAHRKEKRKKIIFLDKWCDTFPWVSRSKLGDHHGYCQLCDSSINISYHGPYDLRRHEQCLRHLQNAERAGKTGMGEPEEFQFHDNMLKFLERHCSSQGLQKKKGCGDKVSHRTARTLLGRDYPKDIVAICCQMPYCVYLYRGMELGKENALSAVLVGFFDEKTGRNCIRLLDVIQPRKDTDAAVFTCLVETLNKFGILLCNLVTFYTNADARFTQQFFSRLQKMNPGIVSLCSLYGLADHACQSGVKALPSQVEDLVMNIHDHYSTCSTTNDNLKEIFVNTGTSDTTLPISAQCLVLSSIIQKFLNMWPDLISYFKSCSGKNDKAEQICKQLENPQLRLTFMFLSYALEPLCAFQRKLNCSGGTSKMDLAEILLEASGLLHLYAASFLHPEAVEKFLSSNNSDLLRDKVDHLPDTKMNVGASAREFLAQSENELTDTMATFAEDVVAFYTALMESISGSLPLSAITFRTIPLLLKRTGEQNLTGKMVADLGSQLGLCKTPEEAKQLMNEFSDCQLLNGEEECPADSQDTFFRQRWGTVLKTLDQTSILRKLILIILTLPFPPLEPEEILLHVLGRGDMGLLDENVTDCELTDDSAVSLDVEILSPTASNKSQNQSTCRLSDVIDLTVCDTKAMAPSQESCRPDPEASEPIIIDDDIVCTSSSSQEVKQNSKTSTPSKLPKKTYPYLDGKGFTVGELVWGEVEGFSLWPAQVIGRRFKQAPTGVRMVEWFGDGLFSEIHVNGLQNLAAFAKCFCADSFANLPIYKDAIFQCLQLAADRCGKTFPAGQEEGRDTQLKLMLDWAFGGFKPMGPEAFIPPMQTDDELIGSLSPVLKKQEPGRAKLESDRTKQESTPTRKESADQKQCSTNVMQESAHVKQGSSSKKQELTFNGKQESFSRKQERVNGKQELVNGKAEMTDPAISEPPLKKLKQAYKSKDYSNMTNQERHYGREQMVHKVLKNKNNIEDFCLSCGTTETEIFHPLFEGSLCLKCKGNFTETLYRYDEDGYQSYCTVCCAGLEVVLCGNASCCRSYCVDCLNILVGPGTFDQLAEVDPWSCYLCIPSERYGVLKSRLDWSIRVQEFFANNSGMQFEPHRVYPSIPARQRRPIKVLSLFDGIATGYLVLKDLGFKIDRYVASEICEDSIAVGKINHEGRIVHVNDARTITKKHIAEWGPFDLLIGGSPCNDLSIVNPARKGLFEGTGRLFFEYYRLLNILKPKEDDHRPFFWLFENVVAMNHRDKEDICRFLECNPILIDAVKVSPAHRARYFWGNLPAMDRPIIASLSDNVDLQQCLEIGREAKFTKVRTITTGSNSLKQGKAEIAPVTMNGKDDILWITEMEKIFGFPKHYTDVNNMNRGQRQKVLGRSWSVPVIRHLFAPLKDYFACE</sequence>
<evidence type="ECO:0000256" key="14">
    <source>
        <dbReference type="ARBA" id="ARBA00022776"/>
    </source>
</evidence>
<feature type="compositionally biased region" description="Polar residues" evidence="21">
    <location>
        <begin position="1035"/>
        <end position="1044"/>
    </location>
</feature>
<evidence type="ECO:0000256" key="2">
    <source>
        <dbReference type="ARBA" id="ARBA00004245"/>
    </source>
</evidence>
<keyword evidence="13" id="KW-0863">Zinc-finger</keyword>
<comment type="caution">
    <text evidence="25">The sequence shown here is derived from an EMBL/GenBank/DDBJ whole genome shotgun (WGS) entry which is preliminary data.</text>
</comment>
<evidence type="ECO:0000256" key="21">
    <source>
        <dbReference type="SAM" id="MobiDB-lite"/>
    </source>
</evidence>
<keyword evidence="6" id="KW-0678">Repressor</keyword>
<dbReference type="GO" id="GO:0005634">
    <property type="term" value="C:nucleus"/>
    <property type="evidence" value="ECO:0007669"/>
    <property type="project" value="UniProtKB-SubCell"/>
</dbReference>
<comment type="similarity">
    <text evidence="3">Belongs to the MAPRE family.</text>
</comment>
<reference evidence="25" key="1">
    <citation type="submission" date="2021-01" db="EMBL/GenBank/DDBJ databases">
        <title>A chromosome-scale assembly of European eel, Anguilla anguilla.</title>
        <authorList>
            <person name="Henkel C."/>
            <person name="Jong-Raadsen S.A."/>
            <person name="Dufour S."/>
            <person name="Weltzien F.-A."/>
            <person name="Palstra A.P."/>
            <person name="Pelster B."/>
            <person name="Spaink H.P."/>
            <person name="Van Den Thillart G.E."/>
            <person name="Jansen H."/>
            <person name="Zahm M."/>
            <person name="Klopp C."/>
            <person name="Cedric C."/>
            <person name="Louis A."/>
            <person name="Berthelot C."/>
            <person name="Parey E."/>
            <person name="Roest Crollius H."/>
            <person name="Montfort J."/>
            <person name="Robinson-Rechavi M."/>
            <person name="Bucao C."/>
            <person name="Bouchez O."/>
            <person name="Gislard M."/>
            <person name="Lluch J."/>
            <person name="Milhes M."/>
            <person name="Lampietro C."/>
            <person name="Lopez Roques C."/>
            <person name="Donnadieu C."/>
            <person name="Braasch I."/>
            <person name="Desvignes T."/>
            <person name="Postlethwait J."/>
            <person name="Bobe J."/>
            <person name="Guiguen Y."/>
            <person name="Dirks R."/>
        </authorList>
    </citation>
    <scope>NUCLEOTIDE SEQUENCE</scope>
    <source>
        <strain evidence="25">Tag_6206</strain>
        <tissue evidence="25">Liver</tissue>
    </source>
</reference>
<keyword evidence="18" id="KW-0539">Nucleus</keyword>
<dbReference type="InterPro" id="IPR036872">
    <property type="entry name" value="CH_dom_sf"/>
</dbReference>
<dbReference type="EMBL" id="JAFIRN010000012">
    <property type="protein sequence ID" value="KAG5838589.1"/>
    <property type="molecule type" value="Genomic_DNA"/>
</dbReference>
<feature type="compositionally biased region" description="Polar residues" evidence="21">
    <location>
        <begin position="1051"/>
        <end position="1067"/>
    </location>
</feature>
<feature type="domain" description="PHD-type" evidence="24">
    <location>
        <begin position="1129"/>
        <end position="1261"/>
    </location>
</feature>
<dbReference type="GO" id="GO:0003677">
    <property type="term" value="F:DNA binding"/>
    <property type="evidence" value="ECO:0007669"/>
    <property type="project" value="UniProtKB-KW"/>
</dbReference>
<dbReference type="PROSITE" id="PS50812">
    <property type="entry name" value="PWWP"/>
    <property type="match status" value="1"/>
</dbReference>
<evidence type="ECO:0000256" key="5">
    <source>
        <dbReference type="ARBA" id="ARBA00022490"/>
    </source>
</evidence>
<dbReference type="InterPro" id="IPR001525">
    <property type="entry name" value="C5_MeTfrase"/>
</dbReference>
<dbReference type="SUPFAM" id="SSF53335">
    <property type="entry name" value="S-adenosyl-L-methionine-dependent methyltransferases"/>
    <property type="match status" value="1"/>
</dbReference>
<evidence type="ECO:0000256" key="19">
    <source>
        <dbReference type="ARBA" id="ARBA00023306"/>
    </source>
</evidence>
<dbReference type="PROSITE" id="PS51533">
    <property type="entry name" value="ADD"/>
    <property type="match status" value="1"/>
</dbReference>
<dbReference type="PROSITE" id="PS50021">
    <property type="entry name" value="CH"/>
    <property type="match status" value="1"/>
</dbReference>
<evidence type="ECO:0000259" key="23">
    <source>
        <dbReference type="PROSITE" id="PS50812"/>
    </source>
</evidence>
<dbReference type="GO" id="GO:0005874">
    <property type="term" value="C:microtubule"/>
    <property type="evidence" value="ECO:0007669"/>
    <property type="project" value="UniProtKB-KW"/>
</dbReference>
<keyword evidence="12" id="KW-0479">Metal-binding</keyword>
<evidence type="ECO:0000256" key="16">
    <source>
        <dbReference type="ARBA" id="ARBA00023125"/>
    </source>
</evidence>
<dbReference type="InterPro" id="IPR025766">
    <property type="entry name" value="ADD"/>
</dbReference>
<dbReference type="Pfam" id="PF00145">
    <property type="entry name" value="DNA_methylase"/>
    <property type="match status" value="1"/>
</dbReference>
<name>A0A9D3RPR1_ANGAN</name>
<dbReference type="SUPFAM" id="SSF57903">
    <property type="entry name" value="FYVE/PHD zinc finger"/>
    <property type="match status" value="1"/>
</dbReference>
<dbReference type="EC" id="2.1.1.37" evidence="4"/>
<keyword evidence="10 20" id="KW-0949">S-adenosyl-L-methionine</keyword>
<evidence type="ECO:0000256" key="11">
    <source>
        <dbReference type="ARBA" id="ARBA00022701"/>
    </source>
</evidence>
<feature type="domain" description="Calponin-homology (CH)" evidence="22">
    <location>
        <begin position="23"/>
        <end position="125"/>
    </location>
</feature>
<feature type="region of interest" description="Disordered" evidence="21">
    <location>
        <begin position="160"/>
        <end position="179"/>
    </location>
</feature>
<dbReference type="GO" id="GO:0032259">
    <property type="term" value="P:methylation"/>
    <property type="evidence" value="ECO:0007669"/>
    <property type="project" value="UniProtKB-KW"/>
</dbReference>
<evidence type="ECO:0000256" key="7">
    <source>
        <dbReference type="ARBA" id="ARBA00022603"/>
    </source>
</evidence>
<feature type="region of interest" description="Disordered" evidence="21">
    <location>
        <begin position="1004"/>
        <end position="1077"/>
    </location>
</feature>
<keyword evidence="26" id="KW-1185">Reference proteome</keyword>
<gene>
    <name evidence="25" type="ORF">ANANG_G00225220</name>
</gene>
<evidence type="ECO:0000313" key="25">
    <source>
        <dbReference type="EMBL" id="KAG5838589.1"/>
    </source>
</evidence>
<comment type="subcellular location">
    <subcellularLocation>
        <location evidence="2">Cytoplasm</location>
        <location evidence="2">Cytoskeleton</location>
    </subcellularLocation>
    <subcellularLocation>
        <location evidence="1">Nucleus</location>
    </subcellularLocation>
</comment>
<dbReference type="FunFam" id="1.10.418.10:FF:000028">
    <property type="entry name" value="RP/EB family microtubule-associated protein"/>
    <property type="match status" value="1"/>
</dbReference>
<dbReference type="GO" id="GO:0051718">
    <property type="term" value="F:DNA (cytosine-5-)-methyltransferase activity, acting on CpG substrates"/>
    <property type="evidence" value="ECO:0007669"/>
    <property type="project" value="TreeGrafter"/>
</dbReference>
<keyword evidence="17" id="KW-0206">Cytoskeleton</keyword>
<dbReference type="Gene3D" id="1.10.418.10">
    <property type="entry name" value="Calponin-like domain"/>
    <property type="match status" value="1"/>
</dbReference>
<dbReference type="Proteomes" id="UP001044222">
    <property type="component" value="Chromosome 12"/>
</dbReference>
<evidence type="ECO:0000256" key="6">
    <source>
        <dbReference type="ARBA" id="ARBA00022491"/>
    </source>
</evidence>
<comment type="similarity">
    <text evidence="20">Belongs to the class I-like SAM-binding methyltransferase superfamily. C5-methyltransferase family.</text>
</comment>
<dbReference type="Gene3D" id="1.10.720.50">
    <property type="entry name" value="PWWP, helical domain"/>
    <property type="match status" value="1"/>
</dbReference>
<keyword evidence="11" id="KW-0493">Microtubule</keyword>
<dbReference type="Pfam" id="PF17980">
    <property type="entry name" value="ADD_DNMT3"/>
    <property type="match status" value="1"/>
</dbReference>
<evidence type="ECO:0000256" key="12">
    <source>
        <dbReference type="ARBA" id="ARBA00022723"/>
    </source>
</evidence>
<keyword evidence="7 20" id="KW-0489">Methyltransferase</keyword>
<dbReference type="InterPro" id="IPR018117">
    <property type="entry name" value="C5_DNA_meth_AS"/>
</dbReference>
<evidence type="ECO:0000256" key="3">
    <source>
        <dbReference type="ARBA" id="ARBA00010729"/>
    </source>
</evidence>
<evidence type="ECO:0000256" key="8">
    <source>
        <dbReference type="ARBA" id="ARBA00022618"/>
    </source>
</evidence>
<evidence type="ECO:0000256" key="9">
    <source>
        <dbReference type="ARBA" id="ARBA00022679"/>
    </source>
</evidence>
<dbReference type="Pfam" id="PF21255">
    <property type="entry name" value="DNMT3_ADD_GATA1-like"/>
    <property type="match status" value="1"/>
</dbReference>
<dbReference type="PROSITE" id="PS51679">
    <property type="entry name" value="SAM_MT_C5"/>
    <property type="match status" value="1"/>
</dbReference>
<keyword evidence="19" id="KW-0131">Cell cycle</keyword>
<keyword evidence="15" id="KW-0862">Zinc</keyword>
<dbReference type="InterPro" id="IPR001715">
    <property type="entry name" value="CH_dom"/>
</dbReference>
<proteinExistence type="inferred from homology"/>
<feature type="compositionally biased region" description="Basic and acidic residues" evidence="21">
    <location>
        <begin position="1068"/>
        <end position="1077"/>
    </location>
</feature>
<dbReference type="SUPFAM" id="SSF47576">
    <property type="entry name" value="Calponin-homology domain, CH-domain"/>
    <property type="match status" value="1"/>
</dbReference>
<evidence type="ECO:0000256" key="1">
    <source>
        <dbReference type="ARBA" id="ARBA00004123"/>
    </source>
</evidence>
<dbReference type="InterPro" id="IPR011011">
    <property type="entry name" value="Znf_FYVE_PHD"/>
</dbReference>
<dbReference type="GO" id="GO:0051301">
    <property type="term" value="P:cell division"/>
    <property type="evidence" value="ECO:0007669"/>
    <property type="project" value="UniProtKB-KW"/>
</dbReference>
<dbReference type="Gene3D" id="2.30.30.140">
    <property type="match status" value="1"/>
</dbReference>
<evidence type="ECO:0000256" key="4">
    <source>
        <dbReference type="ARBA" id="ARBA00011975"/>
    </source>
</evidence>
<dbReference type="FunFam" id="3.40.50.150:FF:000008">
    <property type="entry name" value="DNA (Cytosine-5)-methyltransferase 3A isoform X1"/>
    <property type="match status" value="1"/>
</dbReference>
<organism evidence="25 26">
    <name type="scientific">Anguilla anguilla</name>
    <name type="common">European freshwater eel</name>
    <name type="synonym">Muraena anguilla</name>
    <dbReference type="NCBI Taxonomy" id="7936"/>
    <lineage>
        <taxon>Eukaryota</taxon>
        <taxon>Metazoa</taxon>
        <taxon>Chordata</taxon>
        <taxon>Craniata</taxon>
        <taxon>Vertebrata</taxon>
        <taxon>Euteleostomi</taxon>
        <taxon>Actinopterygii</taxon>
        <taxon>Neopterygii</taxon>
        <taxon>Teleostei</taxon>
        <taxon>Anguilliformes</taxon>
        <taxon>Anguillidae</taxon>
        <taxon>Anguilla</taxon>
    </lineage>
</organism>
<protein>
    <recommendedName>
        <fullName evidence="4">DNA (cytosine-5-)-methyltransferase</fullName>
        <ecNumber evidence="4">2.1.1.37</ecNumber>
    </recommendedName>
</protein>
<keyword evidence="16" id="KW-0238">DNA-binding</keyword>
<evidence type="ECO:0000256" key="13">
    <source>
        <dbReference type="ARBA" id="ARBA00022771"/>
    </source>
</evidence>
<evidence type="ECO:0000313" key="26">
    <source>
        <dbReference type="Proteomes" id="UP001044222"/>
    </source>
</evidence>
<evidence type="ECO:0000256" key="17">
    <source>
        <dbReference type="ARBA" id="ARBA00023212"/>
    </source>
</evidence>
<dbReference type="GO" id="GO:0000122">
    <property type="term" value="P:negative regulation of transcription by RNA polymerase II"/>
    <property type="evidence" value="ECO:0007669"/>
    <property type="project" value="TreeGrafter"/>
</dbReference>
<evidence type="ECO:0000256" key="15">
    <source>
        <dbReference type="ARBA" id="ARBA00022833"/>
    </source>
</evidence>
<dbReference type="InterPro" id="IPR029063">
    <property type="entry name" value="SAM-dependent_MTases_sf"/>
</dbReference>
<dbReference type="SMART" id="SM00293">
    <property type="entry name" value="PWWP"/>
    <property type="match status" value="1"/>
</dbReference>
<dbReference type="Pfam" id="PF00307">
    <property type="entry name" value="CH"/>
    <property type="match status" value="1"/>
</dbReference>
<dbReference type="Gene3D" id="3.40.50.150">
    <property type="entry name" value="Vaccinia Virus protein VP39"/>
    <property type="match status" value="2"/>
</dbReference>
<dbReference type="SUPFAM" id="SSF63748">
    <property type="entry name" value="Tudor/PWWP/MBT"/>
    <property type="match status" value="1"/>
</dbReference>
<evidence type="ECO:0000259" key="22">
    <source>
        <dbReference type="PROSITE" id="PS50021"/>
    </source>
</evidence>
<feature type="domain" description="PWWP" evidence="23">
    <location>
        <begin position="868"/>
        <end position="923"/>
    </location>
</feature>
<dbReference type="InterPro" id="IPR049554">
    <property type="entry name" value="DNMT3_ADD_PHD"/>
</dbReference>
<keyword evidence="14" id="KW-0498">Mitosis</keyword>
<accession>A0A9D3RPR1</accession>
<dbReference type="PANTHER" id="PTHR23068:SF53">
    <property type="entry name" value="DNA (CYTOSINE-5-)-METHYLTRANSFERASE"/>
    <property type="match status" value="1"/>
</dbReference>
<dbReference type="GO" id="GO:0008270">
    <property type="term" value="F:zinc ion binding"/>
    <property type="evidence" value="ECO:0007669"/>
    <property type="project" value="UniProtKB-KW"/>
</dbReference>
<dbReference type="InterPro" id="IPR050390">
    <property type="entry name" value="C5-Methyltransferase"/>
</dbReference>
<feature type="compositionally biased region" description="Basic and acidic residues" evidence="21">
    <location>
        <begin position="1007"/>
        <end position="1034"/>
    </location>
</feature>
<evidence type="ECO:0000259" key="24">
    <source>
        <dbReference type="PROSITE" id="PS51533"/>
    </source>
</evidence>